<dbReference type="InterPro" id="IPR012923">
    <property type="entry name" value="Csm3"/>
</dbReference>
<reference evidence="10 11" key="1">
    <citation type="journal article" date="2018" name="Nat. Ecol. Evol.">
        <title>Shark genomes provide insights into elasmobranch evolution and the origin of vertebrates.</title>
        <authorList>
            <person name="Hara Y"/>
            <person name="Yamaguchi K"/>
            <person name="Onimaru K"/>
            <person name="Kadota M"/>
            <person name="Koyanagi M"/>
            <person name="Keeley SD"/>
            <person name="Tatsumi K"/>
            <person name="Tanaka K"/>
            <person name="Motone F"/>
            <person name="Kageyama Y"/>
            <person name="Nozu R"/>
            <person name="Adachi N"/>
            <person name="Nishimura O"/>
            <person name="Nakagawa R"/>
            <person name="Tanegashima C"/>
            <person name="Kiyatake I"/>
            <person name="Matsumoto R"/>
            <person name="Murakumo K"/>
            <person name="Nishida K"/>
            <person name="Terakita A"/>
            <person name="Kuratani S"/>
            <person name="Sato K"/>
            <person name="Hyodo S Kuraku.S."/>
        </authorList>
    </citation>
    <scope>NUCLEOTIDE SEQUENCE [LARGE SCALE GENOMIC DNA]</scope>
</reference>
<sequence>MSDILENGLFDIPDCDHLEDDEIFPPLPPPSSPGQVADGGVSADGDEENRQEGNPSKEPVVLRKSVKGPQLKLDAQRLTSDRGLPALRNLFNTVRFKGKGHESEDVKTLLWQMEHWAHRLYPKLQFEEFIEKVEALGSKKEVQTCLKKIRLDIPITHEDFISKEVVENENDLQIENLETPFNPLPDQLAAESTPSSSILSEEQQLRIERNKQLALQRRQAKLQLTKQTSSNDLNDSPALSQSVKQNPVKVLRDSTDSYEDPDAEDLKKANETESFQPIQQPESPTEIDLCLETSEHLSEVTKITDCAVSTHESETTIEDSFSTPIPEAITDSQNLPMEQLTEIRDVSQMIQALETTT</sequence>
<evidence type="ECO:0000256" key="5">
    <source>
        <dbReference type="ARBA" id="ARBA00023242"/>
    </source>
</evidence>
<evidence type="ECO:0000313" key="11">
    <source>
        <dbReference type="Proteomes" id="UP000287033"/>
    </source>
</evidence>
<dbReference type="OMA" id="DCAVSTH"/>
<dbReference type="Pfam" id="PF07962">
    <property type="entry name" value="Swi3"/>
    <property type="match status" value="1"/>
</dbReference>
<keyword evidence="6 7" id="KW-0131">Cell cycle</keyword>
<feature type="region of interest" description="Disordered" evidence="8">
    <location>
        <begin position="1"/>
        <end position="60"/>
    </location>
</feature>
<dbReference type="OrthoDB" id="437078at2759"/>
<dbReference type="Proteomes" id="UP000287033">
    <property type="component" value="Unassembled WGS sequence"/>
</dbReference>
<feature type="compositionally biased region" description="Polar residues" evidence="8">
    <location>
        <begin position="272"/>
        <end position="283"/>
    </location>
</feature>
<evidence type="ECO:0000256" key="8">
    <source>
        <dbReference type="SAM" id="MobiDB-lite"/>
    </source>
</evidence>
<feature type="domain" description="Chromosome segregation in meiosis protein 3" evidence="9">
    <location>
        <begin position="72"/>
        <end position="152"/>
    </location>
</feature>
<accession>A0A401SWQ0</accession>
<gene>
    <name evidence="10" type="ORF">chiPu_0013292</name>
</gene>
<feature type="compositionally biased region" description="Polar residues" evidence="8">
    <location>
        <begin position="190"/>
        <end position="202"/>
    </location>
</feature>
<protein>
    <recommendedName>
        <fullName evidence="3 7">TIMELESS-interacting protein</fullName>
    </recommendedName>
</protein>
<evidence type="ECO:0000256" key="2">
    <source>
        <dbReference type="ARBA" id="ARBA00006075"/>
    </source>
</evidence>
<dbReference type="GO" id="GO:0031297">
    <property type="term" value="P:replication fork processing"/>
    <property type="evidence" value="ECO:0007669"/>
    <property type="project" value="UniProtKB-UniRule"/>
</dbReference>
<dbReference type="GO" id="GO:0043111">
    <property type="term" value="P:replication fork arrest"/>
    <property type="evidence" value="ECO:0007669"/>
    <property type="project" value="TreeGrafter"/>
</dbReference>
<comment type="subcellular location">
    <subcellularLocation>
        <location evidence="1 7">Nucleus</location>
    </subcellularLocation>
</comment>
<feature type="region of interest" description="Disordered" evidence="8">
    <location>
        <begin position="218"/>
        <end position="283"/>
    </location>
</feature>
<evidence type="ECO:0000256" key="4">
    <source>
        <dbReference type="ARBA" id="ARBA00022763"/>
    </source>
</evidence>
<evidence type="ECO:0000256" key="1">
    <source>
        <dbReference type="ARBA" id="ARBA00004123"/>
    </source>
</evidence>
<evidence type="ECO:0000256" key="3">
    <source>
        <dbReference type="ARBA" id="ARBA00018750"/>
    </source>
</evidence>
<dbReference type="AlphaFoldDB" id="A0A401SWQ0"/>
<dbReference type="GO" id="GO:0003677">
    <property type="term" value="F:DNA binding"/>
    <property type="evidence" value="ECO:0007669"/>
    <property type="project" value="TreeGrafter"/>
</dbReference>
<dbReference type="EMBL" id="BEZZ01000632">
    <property type="protein sequence ID" value="GCC34815.1"/>
    <property type="molecule type" value="Genomic_DNA"/>
</dbReference>
<dbReference type="STRING" id="137246.A0A401SWQ0"/>
<feature type="compositionally biased region" description="Polar residues" evidence="8">
    <location>
        <begin position="225"/>
        <end position="245"/>
    </location>
</feature>
<evidence type="ECO:0000259" key="9">
    <source>
        <dbReference type="Pfam" id="PF07962"/>
    </source>
</evidence>
<proteinExistence type="inferred from homology"/>
<name>A0A401SWQ0_CHIPU</name>
<dbReference type="InterPro" id="IPR040038">
    <property type="entry name" value="TIPIN/Csm3/Swi3"/>
</dbReference>
<dbReference type="PANTHER" id="PTHR13220">
    <property type="entry name" value="TIMELESS INTERACTING-RELATED"/>
    <property type="match status" value="1"/>
</dbReference>
<feature type="region of interest" description="Disordered" evidence="8">
    <location>
        <begin position="178"/>
        <end position="202"/>
    </location>
</feature>
<evidence type="ECO:0000256" key="6">
    <source>
        <dbReference type="ARBA" id="ARBA00023306"/>
    </source>
</evidence>
<dbReference type="GO" id="GO:0031298">
    <property type="term" value="C:replication fork protection complex"/>
    <property type="evidence" value="ECO:0007669"/>
    <property type="project" value="TreeGrafter"/>
</dbReference>
<evidence type="ECO:0000256" key="7">
    <source>
        <dbReference type="RuleBase" id="RU366049"/>
    </source>
</evidence>
<keyword evidence="4 7" id="KW-0227">DNA damage</keyword>
<comment type="similarity">
    <text evidence="2 7">Belongs to the CSM3 family.</text>
</comment>
<dbReference type="GO" id="GO:0006974">
    <property type="term" value="P:DNA damage response"/>
    <property type="evidence" value="ECO:0007669"/>
    <property type="project" value="UniProtKB-KW"/>
</dbReference>
<evidence type="ECO:0000313" key="10">
    <source>
        <dbReference type="EMBL" id="GCC34815.1"/>
    </source>
</evidence>
<dbReference type="PANTHER" id="PTHR13220:SF11">
    <property type="entry name" value="TIMELESS-INTERACTING PROTEIN"/>
    <property type="match status" value="1"/>
</dbReference>
<keyword evidence="11" id="KW-1185">Reference proteome</keyword>
<comment type="caution">
    <text evidence="10">The sequence shown here is derived from an EMBL/GenBank/DDBJ whole genome shotgun (WGS) entry which is preliminary data.</text>
</comment>
<dbReference type="GO" id="GO:0000076">
    <property type="term" value="P:DNA replication checkpoint signaling"/>
    <property type="evidence" value="ECO:0007669"/>
    <property type="project" value="UniProtKB-UniRule"/>
</dbReference>
<organism evidence="10 11">
    <name type="scientific">Chiloscyllium punctatum</name>
    <name type="common">Brownbanded bambooshark</name>
    <name type="synonym">Hemiscyllium punctatum</name>
    <dbReference type="NCBI Taxonomy" id="137246"/>
    <lineage>
        <taxon>Eukaryota</taxon>
        <taxon>Metazoa</taxon>
        <taxon>Chordata</taxon>
        <taxon>Craniata</taxon>
        <taxon>Vertebrata</taxon>
        <taxon>Chondrichthyes</taxon>
        <taxon>Elasmobranchii</taxon>
        <taxon>Galeomorphii</taxon>
        <taxon>Galeoidea</taxon>
        <taxon>Orectolobiformes</taxon>
        <taxon>Hemiscylliidae</taxon>
        <taxon>Chiloscyllium</taxon>
    </lineage>
</organism>
<comment type="function">
    <text evidence="7">Plays an important role in the control of DNA replication and the maintenance of replication fork stability.</text>
</comment>
<keyword evidence="5 7" id="KW-0539">Nucleus</keyword>